<dbReference type="KEGG" id="eaj:Q3M24_11110"/>
<evidence type="ECO:0008006" key="2">
    <source>
        <dbReference type="Google" id="ProtNLM"/>
    </source>
</evidence>
<accession>A0AAU8M2B2</accession>
<dbReference type="EMBL" id="CP159373">
    <property type="protein sequence ID" value="XCN75248.1"/>
    <property type="molecule type" value="Genomic_DNA"/>
</dbReference>
<dbReference type="InterPro" id="IPR011990">
    <property type="entry name" value="TPR-like_helical_dom_sf"/>
</dbReference>
<sequence length="473" mass="53540">MAKKKQGDAPGFLGSLGCQEKIRLTDSLTAQACGRFQVLARLWQEGRVREMRNVSHGTDFLHPVVLELQAKASYLVLQEKGRLASPDEVRHFIDCWLSFLFHPALFRSLSEKPEAPEQYRLGLLAAGEKMVRRYAEQQESDAEQLLRHWEEESRLLKTLCSVKTEEMPLYTPALAWEVGIAEQFMHLIEGNLEAFTDQEEFLAAGALYSVVGPGLLLVRRGQYEQANKELVSLWKKKKKNRDSFLAYGLACLARECGAYFLEQGRYEDAETMLTGLLPLPAHARRLEQGLLAILDREDQYLNPDWLTVSVHVLSELHKYAFSTEAVKKALSTVLTHQAVLLHNIGAVDAKVLLTSMEKAVTLNPEDEFARVTFDDVQMDAEIHSLHQTMSSGQLDKASRIAQKSSYPEVTSQFFTFVAQVIEQVEDGDYPDDTSAFFMLQQLLEGALNVNPEHPMIRELALLLDDLEDRLEEI</sequence>
<reference evidence="1" key="2">
    <citation type="submission" date="2024-06" db="EMBL/GenBank/DDBJ databases">
        <authorList>
            <person name="Plum-Jensen L.E."/>
            <person name="Schramm A."/>
            <person name="Marshall I.P.G."/>
        </authorList>
    </citation>
    <scope>NUCLEOTIDE SEQUENCE</scope>
    <source>
        <strain evidence="1">Rat1</strain>
    </source>
</reference>
<organism evidence="1">
    <name type="scientific">Candidatus Electrothrix aestuarii</name>
    <dbReference type="NCBI Taxonomy" id="3062594"/>
    <lineage>
        <taxon>Bacteria</taxon>
        <taxon>Pseudomonadati</taxon>
        <taxon>Thermodesulfobacteriota</taxon>
        <taxon>Desulfobulbia</taxon>
        <taxon>Desulfobulbales</taxon>
        <taxon>Desulfobulbaceae</taxon>
        <taxon>Candidatus Electrothrix</taxon>
    </lineage>
</organism>
<reference evidence="1" key="1">
    <citation type="journal article" date="2024" name="Syst. Appl. Microbiol.">
        <title>First single-strain enrichments of Electrothrix cable bacteria, description of E. aestuarii sp. nov. and E. rattekaaiensis sp. nov., and proposal of a cable bacteria taxonomy following the rules of the SeqCode.</title>
        <authorList>
            <person name="Plum-Jensen L.E."/>
            <person name="Schramm A."/>
            <person name="Marshall I.P.G."/>
        </authorList>
    </citation>
    <scope>NUCLEOTIDE SEQUENCE</scope>
    <source>
        <strain evidence="1">Rat1</strain>
    </source>
</reference>
<gene>
    <name evidence="1" type="ORF">Q3M24_11110</name>
</gene>
<protein>
    <recommendedName>
        <fullName evidence="2">Tetratricopeptide repeat-containing protein</fullName>
    </recommendedName>
</protein>
<evidence type="ECO:0000313" key="1">
    <source>
        <dbReference type="EMBL" id="XCN75248.1"/>
    </source>
</evidence>
<name>A0AAU8M2B2_9BACT</name>
<dbReference type="AlphaFoldDB" id="A0AAU8M2B2"/>
<proteinExistence type="predicted"/>
<dbReference type="Gene3D" id="1.25.40.10">
    <property type="entry name" value="Tetratricopeptide repeat domain"/>
    <property type="match status" value="1"/>
</dbReference>